<evidence type="ECO:0000313" key="1">
    <source>
        <dbReference type="EMBL" id="EGC46738.1"/>
    </source>
</evidence>
<dbReference type="Proteomes" id="UP000008142">
    <property type="component" value="Unassembled WGS sequence"/>
</dbReference>
<dbReference type="EMBL" id="DS990639">
    <property type="protein sequence ID" value="EGC46738.1"/>
    <property type="molecule type" value="Genomic_DNA"/>
</dbReference>
<dbReference type="HOGENOM" id="CLU_1503049_0_0_1"/>
<gene>
    <name evidence="1" type="ORF">HCEG_05953</name>
</gene>
<accession>F0UKF7</accession>
<reference evidence="2" key="1">
    <citation type="submission" date="2008-07" db="EMBL/GenBank/DDBJ databases">
        <title>Annotation of Ajellomyces capsulatus strain H88.</title>
        <authorList>
            <person name="Champion M."/>
            <person name="Cuomo C."/>
            <person name="Ma L.-J."/>
            <person name="Henn M.R."/>
            <person name="Sil A."/>
            <person name="Goldman B."/>
            <person name="Young S.K."/>
            <person name="Kodira C.D."/>
            <person name="Zeng Q."/>
            <person name="Koehrsen M."/>
            <person name="Alvarado L."/>
            <person name="Berlin A."/>
            <person name="Borenstein D."/>
            <person name="Chen Z."/>
            <person name="Engels R."/>
            <person name="Freedman E."/>
            <person name="Gellesch M."/>
            <person name="Goldberg J."/>
            <person name="Griggs A."/>
            <person name="Gujja S."/>
            <person name="Heiman D."/>
            <person name="Hepburn T."/>
            <person name="Howarth C."/>
            <person name="Jen D."/>
            <person name="Larson L."/>
            <person name="Lewis B."/>
            <person name="Mehta T."/>
            <person name="Park D."/>
            <person name="Pearson M."/>
            <person name="Roberts A."/>
            <person name="Saif S."/>
            <person name="Shea T."/>
            <person name="Shenoy N."/>
            <person name="Sisk P."/>
            <person name="Stolte C."/>
            <person name="Sykes S."/>
            <person name="Walk T."/>
            <person name="White J."/>
            <person name="Yandava C."/>
            <person name="Klein B."/>
            <person name="McEwen J.G."/>
            <person name="Puccia R."/>
            <person name="Goldman G.H."/>
            <person name="Felipe M.S."/>
            <person name="Nino-Vega G."/>
            <person name="San-Blas G."/>
            <person name="Taylor J."/>
            <person name="Mendoza L."/>
            <person name="Galagan J."/>
            <person name="Nusbaum C."/>
            <person name="Birren B."/>
        </authorList>
    </citation>
    <scope>NUCLEOTIDE SEQUENCE [LARGE SCALE GENOMIC DNA]</scope>
    <source>
        <strain evidence="2">H88</strain>
    </source>
</reference>
<sequence>MKHLYLNLKGNKRKIEPREVFATVNNLHRGGGILVGILPNEAANNLSIKSSARKSTYFRNLVDEQPGCVLSQLKATGAEPKNMLKTLTAMSLLVRDRDSPEARIVESLPQAVRISRVQKVGDDKLNIDARHIALGAFQSADELSPGRYNQKRSYYEQRRLEGFDLWCMKRRWSSLNGLV</sequence>
<dbReference type="AlphaFoldDB" id="F0UKF7"/>
<protein>
    <submittedName>
        <fullName evidence="1">Predicted protein</fullName>
    </submittedName>
</protein>
<proteinExistence type="predicted"/>
<organism evidence="2">
    <name type="scientific">Ajellomyces capsulatus (strain H88)</name>
    <name type="common">Darling's disease fungus</name>
    <name type="synonym">Histoplasma capsulatum</name>
    <dbReference type="NCBI Taxonomy" id="544711"/>
    <lineage>
        <taxon>Eukaryota</taxon>
        <taxon>Fungi</taxon>
        <taxon>Dikarya</taxon>
        <taxon>Ascomycota</taxon>
        <taxon>Pezizomycotina</taxon>
        <taxon>Eurotiomycetes</taxon>
        <taxon>Eurotiomycetidae</taxon>
        <taxon>Onygenales</taxon>
        <taxon>Ajellomycetaceae</taxon>
        <taxon>Histoplasma</taxon>
    </lineage>
</organism>
<evidence type="ECO:0000313" key="2">
    <source>
        <dbReference type="Proteomes" id="UP000008142"/>
    </source>
</evidence>
<name>F0UKF7_AJEC8</name>